<dbReference type="SUPFAM" id="SSF52540">
    <property type="entry name" value="P-loop containing nucleoside triphosphate hydrolases"/>
    <property type="match status" value="1"/>
</dbReference>
<keyword evidence="2" id="KW-0433">Leucine-rich repeat</keyword>
<dbReference type="InterPro" id="IPR002182">
    <property type="entry name" value="NB-ARC"/>
</dbReference>
<protein>
    <submittedName>
        <fullName evidence="11">Uncharacterized protein</fullName>
    </submittedName>
</protein>
<dbReference type="Pfam" id="PF18052">
    <property type="entry name" value="Rx_N"/>
    <property type="match status" value="1"/>
</dbReference>
<keyword evidence="6" id="KW-0175">Coiled coil</keyword>
<feature type="domain" description="NB-ARC" evidence="7">
    <location>
        <begin position="169"/>
        <end position="358"/>
    </location>
</feature>
<dbReference type="InterPro" id="IPR027417">
    <property type="entry name" value="P-loop_NTPase"/>
</dbReference>
<dbReference type="InterPro" id="IPR058922">
    <property type="entry name" value="WHD_DRP"/>
</dbReference>
<comment type="similarity">
    <text evidence="1">Belongs to the disease resistance NB-LRR family.</text>
</comment>
<keyword evidence="5" id="KW-0611">Plant defense</keyword>
<keyword evidence="3" id="KW-0677">Repeat</keyword>
<dbReference type="PRINTS" id="PR00364">
    <property type="entry name" value="DISEASERSIST"/>
</dbReference>
<dbReference type="PANTHER" id="PTHR23155:SF1167">
    <property type="entry name" value="OS08G0412100 PROTEIN"/>
    <property type="match status" value="1"/>
</dbReference>
<dbReference type="InterPro" id="IPR042197">
    <property type="entry name" value="Apaf_helical"/>
</dbReference>
<dbReference type="GO" id="GO:0009626">
    <property type="term" value="P:plant-type hypersensitive response"/>
    <property type="evidence" value="ECO:0007669"/>
    <property type="project" value="UniProtKB-ARBA"/>
</dbReference>
<evidence type="ECO:0000256" key="3">
    <source>
        <dbReference type="ARBA" id="ARBA00022737"/>
    </source>
</evidence>
<dbReference type="CDD" id="cd14798">
    <property type="entry name" value="RX-CC_like"/>
    <property type="match status" value="1"/>
</dbReference>
<dbReference type="InterPro" id="IPR055414">
    <property type="entry name" value="LRR_R13L4/SHOC2-like"/>
</dbReference>
<dbReference type="FunFam" id="3.40.50.300:FF:001091">
    <property type="entry name" value="Probable disease resistance protein At1g61300"/>
    <property type="match status" value="1"/>
</dbReference>
<dbReference type="InterPro" id="IPR032675">
    <property type="entry name" value="LRR_dom_sf"/>
</dbReference>
<dbReference type="InterPro" id="IPR036388">
    <property type="entry name" value="WH-like_DNA-bd_sf"/>
</dbReference>
<dbReference type="GO" id="GO:0002758">
    <property type="term" value="P:innate immune response-activating signaling pathway"/>
    <property type="evidence" value="ECO:0007669"/>
    <property type="project" value="UniProtKB-ARBA"/>
</dbReference>
<evidence type="ECO:0000259" key="9">
    <source>
        <dbReference type="Pfam" id="PF23559"/>
    </source>
</evidence>
<feature type="domain" description="Disease resistance protein winged helix" evidence="9">
    <location>
        <begin position="445"/>
        <end position="516"/>
    </location>
</feature>
<dbReference type="Pfam" id="PF23598">
    <property type="entry name" value="LRR_14"/>
    <property type="match status" value="1"/>
</dbReference>
<dbReference type="Gene3D" id="1.20.5.4130">
    <property type="match status" value="1"/>
</dbReference>
<evidence type="ECO:0000313" key="11">
    <source>
        <dbReference type="EMBL" id="WVZ92989.1"/>
    </source>
</evidence>
<dbReference type="GO" id="GO:0042742">
    <property type="term" value="P:defense response to bacterium"/>
    <property type="evidence" value="ECO:0007669"/>
    <property type="project" value="UniProtKB-ARBA"/>
</dbReference>
<accession>A0AAQ3UJS6</accession>
<sequence length="964" mass="110088">MVGVTVSALIGVMNPLLGNLCTLLDREDVKLQGVRRHIVFLRDELRSMSTTLEMVSESEEANPQVKEWMSQLRELSYDVQDCIEIFMHRLHHVDTCNGFIHKIISKVITLKARYQIGIQINELKERVMEVSDRRKRYKVDPSAFSPKSVEMDPRLPALFEESDKLVGIDRQMDKLVKWLSDGISMDTQRKVVSIVGLGGLGKTTLANQVFQKVRSQFDCTAFVSVTRSPNVNKILSDTLLQFLKSSSITADQNQDIARVHEDLYLKTSEYPQLVNMNRDYLQNKRYLIIIDDLWSKQAWKQVQCAFPQNNNASKIMTTTRIEEVAKYCSFPHKEYVYAMMPLNSYDSKSLFLKRIFYNKDDCPLELKEVTDDILRKCHGLPLAIVNIASLLATKPTSKREWERVRNSLGSALEQDHELELVKKILFLSYCDLPHYLKICFLDLSIFPEDHMIGRLCLIRRWIAEGFIAEQQGQRLEDTAENYFSELINRNMIKPVGTDYSGRPRACQVHDIMLDLIISLSVKENFVTIVADHKLTPLTNKIRRLSLQGNCTEQSLWLGMNNLSQVRSFSVFGDVMKMPSLLYFHVLRVLDIQNCSSLEDRDIENIGDLIHLRYLSLYNSNISKIPRQIGRLQHLQTLDLRATRIKEQPATIAQLYQLVRLCVPNGVGLPNGIGNMKALEELSMFDASKNSPEVMQELGNLTNLRVLGIKWCADSAVNDEGSFKKSLVSSFCNLGERNLHSLKIETTERCSMDFLFDSLCPHPCHVRTFSNSPIFSRLPKYISYLSVLTNLVIFIEEMGVGDVDMLKDLAALRCLQIFTTEYPQESLTISPGGFQYLEDFHFRPSMYLKNKKGKMSLIFEAGAMPRLNRLWFRFAVHDTLSSYGADFDFGISHVSSLKCIWVSINCRGAMVWEVEAAKATITNAASHLPNRPRHEIHIFGEEDMIEDEEHVEGSGVAGQPEGAPK</sequence>
<dbReference type="SUPFAM" id="SSF52058">
    <property type="entry name" value="L domain-like"/>
    <property type="match status" value="1"/>
</dbReference>
<keyword evidence="4" id="KW-0547">Nucleotide-binding</keyword>
<dbReference type="Gene3D" id="3.40.50.300">
    <property type="entry name" value="P-loop containing nucleotide triphosphate hydrolases"/>
    <property type="match status" value="1"/>
</dbReference>
<evidence type="ECO:0000259" key="7">
    <source>
        <dbReference type="Pfam" id="PF00931"/>
    </source>
</evidence>
<evidence type="ECO:0000256" key="6">
    <source>
        <dbReference type="ARBA" id="ARBA00023054"/>
    </source>
</evidence>
<evidence type="ECO:0000313" key="12">
    <source>
        <dbReference type="Proteomes" id="UP001341281"/>
    </source>
</evidence>
<gene>
    <name evidence="11" type="ORF">U9M48_039015</name>
</gene>
<evidence type="ECO:0000256" key="5">
    <source>
        <dbReference type="ARBA" id="ARBA00022821"/>
    </source>
</evidence>
<dbReference type="AlphaFoldDB" id="A0AAQ3UJS6"/>
<dbReference type="PANTHER" id="PTHR23155">
    <property type="entry name" value="DISEASE RESISTANCE PROTEIN RP"/>
    <property type="match status" value="1"/>
</dbReference>
<evidence type="ECO:0000259" key="8">
    <source>
        <dbReference type="Pfam" id="PF18052"/>
    </source>
</evidence>
<evidence type="ECO:0000256" key="2">
    <source>
        <dbReference type="ARBA" id="ARBA00022614"/>
    </source>
</evidence>
<dbReference type="Gene3D" id="1.10.10.10">
    <property type="entry name" value="Winged helix-like DNA-binding domain superfamily/Winged helix DNA-binding domain"/>
    <property type="match status" value="1"/>
</dbReference>
<feature type="domain" description="Disease resistance R13L4/SHOC-2-like LRR" evidence="10">
    <location>
        <begin position="564"/>
        <end position="932"/>
    </location>
</feature>
<evidence type="ECO:0000256" key="1">
    <source>
        <dbReference type="ARBA" id="ARBA00008894"/>
    </source>
</evidence>
<dbReference type="Pfam" id="PF00931">
    <property type="entry name" value="NB-ARC"/>
    <property type="match status" value="1"/>
</dbReference>
<dbReference type="InterPro" id="IPR044974">
    <property type="entry name" value="Disease_R_plants"/>
</dbReference>
<evidence type="ECO:0000259" key="10">
    <source>
        <dbReference type="Pfam" id="PF23598"/>
    </source>
</evidence>
<proteinExistence type="inferred from homology"/>
<reference evidence="11 12" key="1">
    <citation type="submission" date="2024-02" db="EMBL/GenBank/DDBJ databases">
        <title>High-quality chromosome-scale genome assembly of Pensacola bahiagrass (Paspalum notatum Flugge var. saurae).</title>
        <authorList>
            <person name="Vega J.M."/>
            <person name="Podio M."/>
            <person name="Orjuela J."/>
            <person name="Siena L.A."/>
            <person name="Pessino S.C."/>
            <person name="Combes M.C."/>
            <person name="Mariac C."/>
            <person name="Albertini E."/>
            <person name="Pupilli F."/>
            <person name="Ortiz J.P.A."/>
            <person name="Leblanc O."/>
        </authorList>
    </citation>
    <scope>NUCLEOTIDE SEQUENCE [LARGE SCALE GENOMIC DNA]</scope>
    <source>
        <strain evidence="11">R1</strain>
        <tissue evidence="11">Leaf</tissue>
    </source>
</reference>
<feature type="domain" description="Disease resistance N-terminal" evidence="8">
    <location>
        <begin position="12"/>
        <end position="94"/>
    </location>
</feature>
<evidence type="ECO:0000256" key="4">
    <source>
        <dbReference type="ARBA" id="ARBA00022741"/>
    </source>
</evidence>
<dbReference type="Proteomes" id="UP001341281">
    <property type="component" value="Chromosome 09"/>
</dbReference>
<dbReference type="Gene3D" id="3.80.10.10">
    <property type="entry name" value="Ribonuclease Inhibitor"/>
    <property type="match status" value="1"/>
</dbReference>
<dbReference type="InterPro" id="IPR038005">
    <property type="entry name" value="RX-like_CC"/>
</dbReference>
<dbReference type="FunFam" id="1.10.10.10:FF:000322">
    <property type="entry name" value="Probable disease resistance protein At1g63360"/>
    <property type="match status" value="1"/>
</dbReference>
<dbReference type="EMBL" id="CP144753">
    <property type="protein sequence ID" value="WVZ92989.1"/>
    <property type="molecule type" value="Genomic_DNA"/>
</dbReference>
<dbReference type="Pfam" id="PF23559">
    <property type="entry name" value="WHD_DRP"/>
    <property type="match status" value="1"/>
</dbReference>
<dbReference type="InterPro" id="IPR041118">
    <property type="entry name" value="Rx_N"/>
</dbReference>
<keyword evidence="12" id="KW-1185">Reference proteome</keyword>
<organism evidence="11 12">
    <name type="scientific">Paspalum notatum var. saurae</name>
    <dbReference type="NCBI Taxonomy" id="547442"/>
    <lineage>
        <taxon>Eukaryota</taxon>
        <taxon>Viridiplantae</taxon>
        <taxon>Streptophyta</taxon>
        <taxon>Embryophyta</taxon>
        <taxon>Tracheophyta</taxon>
        <taxon>Spermatophyta</taxon>
        <taxon>Magnoliopsida</taxon>
        <taxon>Liliopsida</taxon>
        <taxon>Poales</taxon>
        <taxon>Poaceae</taxon>
        <taxon>PACMAD clade</taxon>
        <taxon>Panicoideae</taxon>
        <taxon>Andropogonodae</taxon>
        <taxon>Paspaleae</taxon>
        <taxon>Paspalinae</taxon>
        <taxon>Paspalum</taxon>
    </lineage>
</organism>
<name>A0AAQ3UJS6_PASNO</name>
<dbReference type="Gene3D" id="1.10.8.430">
    <property type="entry name" value="Helical domain of apoptotic protease-activating factors"/>
    <property type="match status" value="1"/>
</dbReference>
<dbReference type="GO" id="GO:0043531">
    <property type="term" value="F:ADP binding"/>
    <property type="evidence" value="ECO:0007669"/>
    <property type="project" value="InterPro"/>
</dbReference>